<feature type="region of interest" description="Disordered" evidence="1">
    <location>
        <begin position="46"/>
        <end position="65"/>
    </location>
</feature>
<dbReference type="Proteomes" id="UP000297963">
    <property type="component" value="Unassembled WGS sequence"/>
</dbReference>
<feature type="region of interest" description="Disordered" evidence="1">
    <location>
        <begin position="1"/>
        <end position="23"/>
    </location>
</feature>
<sequence length="65" mass="7139">MSLHFEHSPQRHVPGPGEPSIPQLEVDQTIAPRPEEEIADVLRAEPDVVDHSEHRVTTPPGSGTK</sequence>
<dbReference type="RefSeq" id="WP_139226651.1">
    <property type="nucleotide sequence ID" value="NZ_BKAC01000022.1"/>
</dbReference>
<feature type="compositionally biased region" description="Basic and acidic residues" evidence="1">
    <location>
        <begin position="46"/>
        <end position="56"/>
    </location>
</feature>
<organism evidence="2 3">
    <name type="scientific">Cryobacterium levicorallinum</name>
    <dbReference type="NCBI Taxonomy" id="995038"/>
    <lineage>
        <taxon>Bacteria</taxon>
        <taxon>Bacillati</taxon>
        <taxon>Actinomycetota</taxon>
        <taxon>Actinomycetes</taxon>
        <taxon>Micrococcales</taxon>
        <taxon>Microbacteriaceae</taxon>
        <taxon>Cryobacterium</taxon>
    </lineage>
</organism>
<evidence type="ECO:0000313" key="3">
    <source>
        <dbReference type="Proteomes" id="UP000297963"/>
    </source>
</evidence>
<evidence type="ECO:0000313" key="2">
    <source>
        <dbReference type="EMBL" id="TFB81313.1"/>
    </source>
</evidence>
<dbReference type="EMBL" id="SOFE01000034">
    <property type="protein sequence ID" value="TFB81313.1"/>
    <property type="molecule type" value="Genomic_DNA"/>
</dbReference>
<proteinExistence type="predicted"/>
<protein>
    <submittedName>
        <fullName evidence="2">Uncharacterized protein</fullName>
    </submittedName>
</protein>
<reference evidence="2 3" key="1">
    <citation type="submission" date="2019-03" db="EMBL/GenBank/DDBJ databases">
        <title>Genomics of glacier-inhabiting Cryobacterium strains.</title>
        <authorList>
            <person name="Liu Q."/>
            <person name="Xin Y.-H."/>
        </authorList>
    </citation>
    <scope>NUCLEOTIDE SEQUENCE [LARGE SCALE GENOMIC DNA]</scope>
    <source>
        <strain evidence="2 3">Hh34</strain>
    </source>
</reference>
<evidence type="ECO:0000256" key="1">
    <source>
        <dbReference type="SAM" id="MobiDB-lite"/>
    </source>
</evidence>
<accession>A0A4R8VEF9</accession>
<comment type="caution">
    <text evidence="2">The sequence shown here is derived from an EMBL/GenBank/DDBJ whole genome shotgun (WGS) entry which is preliminary data.</text>
</comment>
<gene>
    <name evidence="2" type="ORF">E3O11_16790</name>
</gene>
<name>A0A4R8VEF9_9MICO</name>
<dbReference type="AlphaFoldDB" id="A0A4R8VEF9"/>